<dbReference type="InterPro" id="IPR036881">
    <property type="entry name" value="Glyco_hydro_3_C_sf"/>
</dbReference>
<sequence length="729" mass="80277">MFNKGFKEIMFMKCIVTCFIALLFFGSVSAQNKNEAALKLKINRIIKKMTLEEKIAMLHGNALFSSAGVPRLGIPELTCDDGPLGVREEIKRFDWASANWTTDSATFLPNGSAIAATWNPIMANKYGVVIGEEANARKKNVMLAPAFNICRMPLCGRTYEYYSEDPYLNSQLAIQSVKGIQSQHVAACIKHFAANNQELDRDSVNTIVDERALQEIYFPAFKAAVQQGNAYTVMSAYNKLNGYWCSENGYLLNKVLKGDWGFKGVVMSDWAGTHHTVAAANNGLDIEMGSSGPYDQWYLAKPLLAAVKAGEVSVKTIDDKVGRILWLMYHTSMSTNHPKGAIATPEHTKAAYDIASESIVLLKNDKQLLPLKTSEIKRIAVIGDNAVRTFALGGYGAGVKAKQEVTALEGIKSRFGKTADIRFAQSYRASYLASKTAEQNGDYNEPDQDLINEAVALAKSSDVAILCIGSNREYESEAHDRKSLELPFGEQALVNAVSAVNPNTVIVVMAGAPFDLNEIKKSNHAIVWSWFNGSEAGNALADVLKGTINPSGKLPFTFPASLNDSPAFNLNTYPGDNLTAEYKEGILVGYRWYDTKNIVPLFPFGYGLSYTDFSISKLSTDKSSYKKDETIHAKFTIKNTGERSGAEVVQLYVNDPVCSVQRPEKELKAFKKVFLKAGEKKTIEMQVKVADLAFYDEAKKGWNTEAGEYVLELGNSSRNIILKTKITVK</sequence>
<dbReference type="PANTHER" id="PTHR42715:SF10">
    <property type="entry name" value="BETA-GLUCOSIDASE"/>
    <property type="match status" value="1"/>
</dbReference>
<evidence type="ECO:0000259" key="6">
    <source>
        <dbReference type="SMART" id="SM01217"/>
    </source>
</evidence>
<dbReference type="PANTHER" id="PTHR42715">
    <property type="entry name" value="BETA-GLUCOSIDASE"/>
    <property type="match status" value="1"/>
</dbReference>
<keyword evidence="2 4" id="KW-0378">Hydrolase</keyword>
<dbReference type="Pfam" id="PF14310">
    <property type="entry name" value="Fn3-like"/>
    <property type="match status" value="1"/>
</dbReference>
<evidence type="ECO:0000256" key="4">
    <source>
        <dbReference type="RuleBase" id="RU361161"/>
    </source>
</evidence>
<dbReference type="AlphaFoldDB" id="A0A1G8C058"/>
<dbReference type="PROSITE" id="PS00775">
    <property type="entry name" value="GLYCOSYL_HYDROL_F3"/>
    <property type="match status" value="1"/>
</dbReference>
<accession>A0A1G8C058</accession>
<keyword evidence="8" id="KW-1185">Reference proteome</keyword>
<dbReference type="EMBL" id="FNCG01000009">
    <property type="protein sequence ID" value="SDH38881.1"/>
    <property type="molecule type" value="Genomic_DNA"/>
</dbReference>
<dbReference type="Gene3D" id="3.20.20.300">
    <property type="entry name" value="Glycoside hydrolase, family 3, N-terminal domain"/>
    <property type="match status" value="1"/>
</dbReference>
<keyword evidence="5" id="KW-0732">Signal</keyword>
<dbReference type="Proteomes" id="UP000199705">
    <property type="component" value="Unassembled WGS sequence"/>
</dbReference>
<evidence type="ECO:0000256" key="3">
    <source>
        <dbReference type="ARBA" id="ARBA00023277"/>
    </source>
</evidence>
<dbReference type="Gene3D" id="3.40.50.1700">
    <property type="entry name" value="Glycoside hydrolase family 3 C-terminal domain"/>
    <property type="match status" value="1"/>
</dbReference>
<dbReference type="GO" id="GO:0005975">
    <property type="term" value="P:carbohydrate metabolic process"/>
    <property type="evidence" value="ECO:0007669"/>
    <property type="project" value="InterPro"/>
</dbReference>
<keyword evidence="4" id="KW-0326">Glycosidase</keyword>
<evidence type="ECO:0000256" key="2">
    <source>
        <dbReference type="ARBA" id="ARBA00022801"/>
    </source>
</evidence>
<name>A0A1G8C058_9SPHI</name>
<dbReference type="InterPro" id="IPR019800">
    <property type="entry name" value="Glyco_hydro_3_AS"/>
</dbReference>
<evidence type="ECO:0000256" key="1">
    <source>
        <dbReference type="ARBA" id="ARBA00005336"/>
    </source>
</evidence>
<evidence type="ECO:0000313" key="7">
    <source>
        <dbReference type="EMBL" id="SDH38881.1"/>
    </source>
</evidence>
<dbReference type="PRINTS" id="PR00133">
    <property type="entry name" value="GLHYDRLASE3"/>
</dbReference>
<evidence type="ECO:0000313" key="8">
    <source>
        <dbReference type="Proteomes" id="UP000199705"/>
    </source>
</evidence>
<dbReference type="InterPro" id="IPR001764">
    <property type="entry name" value="Glyco_hydro_3_N"/>
</dbReference>
<proteinExistence type="inferred from homology"/>
<dbReference type="FunFam" id="2.60.40.10:FF:000495">
    <property type="entry name" value="Periplasmic beta-glucosidase"/>
    <property type="match status" value="1"/>
</dbReference>
<dbReference type="STRING" id="551996.SAMN05192573_109105"/>
<protein>
    <submittedName>
        <fullName evidence="7">Beta-glucosidase</fullName>
    </submittedName>
</protein>
<dbReference type="InterPro" id="IPR002772">
    <property type="entry name" value="Glyco_hydro_3_C"/>
</dbReference>
<gene>
    <name evidence="7" type="ORF">SAMN05192573_109105</name>
</gene>
<dbReference type="InterPro" id="IPR017853">
    <property type="entry name" value="GH"/>
</dbReference>
<dbReference type="InterPro" id="IPR013783">
    <property type="entry name" value="Ig-like_fold"/>
</dbReference>
<evidence type="ECO:0000256" key="5">
    <source>
        <dbReference type="SAM" id="SignalP"/>
    </source>
</evidence>
<feature type="chain" id="PRO_5011660964" evidence="5">
    <location>
        <begin position="31"/>
        <end position="729"/>
    </location>
</feature>
<dbReference type="InterPro" id="IPR050288">
    <property type="entry name" value="Cellulose_deg_GH3"/>
</dbReference>
<dbReference type="SUPFAM" id="SSF51445">
    <property type="entry name" value="(Trans)glycosidases"/>
    <property type="match status" value="1"/>
</dbReference>
<comment type="similarity">
    <text evidence="1 4">Belongs to the glycosyl hydrolase 3 family.</text>
</comment>
<organism evidence="7 8">
    <name type="scientific">Mucilaginibacter gossypii</name>
    <dbReference type="NCBI Taxonomy" id="551996"/>
    <lineage>
        <taxon>Bacteria</taxon>
        <taxon>Pseudomonadati</taxon>
        <taxon>Bacteroidota</taxon>
        <taxon>Sphingobacteriia</taxon>
        <taxon>Sphingobacteriales</taxon>
        <taxon>Sphingobacteriaceae</taxon>
        <taxon>Mucilaginibacter</taxon>
    </lineage>
</organism>
<dbReference type="Pfam" id="PF01915">
    <property type="entry name" value="Glyco_hydro_3_C"/>
    <property type="match status" value="1"/>
</dbReference>
<dbReference type="InterPro" id="IPR036962">
    <property type="entry name" value="Glyco_hydro_3_N_sf"/>
</dbReference>
<dbReference type="SUPFAM" id="SSF52279">
    <property type="entry name" value="Beta-D-glucan exohydrolase, C-terminal domain"/>
    <property type="match status" value="1"/>
</dbReference>
<keyword evidence="3" id="KW-0119">Carbohydrate metabolism</keyword>
<dbReference type="GO" id="GO:0008422">
    <property type="term" value="F:beta-glucosidase activity"/>
    <property type="evidence" value="ECO:0007669"/>
    <property type="project" value="UniProtKB-ARBA"/>
</dbReference>
<dbReference type="Pfam" id="PF00933">
    <property type="entry name" value="Glyco_hydro_3"/>
    <property type="match status" value="1"/>
</dbReference>
<feature type="signal peptide" evidence="5">
    <location>
        <begin position="1"/>
        <end position="30"/>
    </location>
</feature>
<reference evidence="8" key="1">
    <citation type="submission" date="2016-10" db="EMBL/GenBank/DDBJ databases">
        <authorList>
            <person name="Varghese N."/>
            <person name="Submissions S."/>
        </authorList>
    </citation>
    <scope>NUCLEOTIDE SEQUENCE [LARGE SCALE GENOMIC DNA]</scope>
    <source>
        <strain evidence="8">Gh-67</strain>
    </source>
</reference>
<dbReference type="SMART" id="SM01217">
    <property type="entry name" value="Fn3_like"/>
    <property type="match status" value="1"/>
</dbReference>
<dbReference type="Gene3D" id="2.60.40.10">
    <property type="entry name" value="Immunoglobulins"/>
    <property type="match status" value="1"/>
</dbReference>
<feature type="domain" description="Fibronectin type III-like" evidence="6">
    <location>
        <begin position="647"/>
        <end position="717"/>
    </location>
</feature>
<dbReference type="InterPro" id="IPR026891">
    <property type="entry name" value="Fn3-like"/>
</dbReference>